<dbReference type="AlphaFoldDB" id="A0A9Q1QCK3"/>
<dbReference type="EMBL" id="JAKOGI010000316">
    <property type="protein sequence ID" value="KAJ8437157.1"/>
    <property type="molecule type" value="Genomic_DNA"/>
</dbReference>
<keyword evidence="7 10" id="KW-0408">Iron</keyword>
<keyword evidence="4 10" id="KW-0479">Metal-binding</keyword>
<comment type="caution">
    <text evidence="12">The sequence shown here is derived from an EMBL/GenBank/DDBJ whole genome shotgun (WGS) entry which is preliminary data.</text>
</comment>
<protein>
    <recommendedName>
        <fullName evidence="11">Fe2OG dioxygenase domain-containing protein</fullName>
    </recommendedName>
</protein>
<dbReference type="Gene3D" id="2.60.120.330">
    <property type="entry name" value="B-lactam Antibiotic, Isopenicillin N Synthase, Chain"/>
    <property type="match status" value="1"/>
</dbReference>
<comment type="pathway">
    <text evidence="2">Phenylpropanoid metabolism.</text>
</comment>
<evidence type="ECO:0000256" key="7">
    <source>
        <dbReference type="ARBA" id="ARBA00023004"/>
    </source>
</evidence>
<dbReference type="Proteomes" id="UP001153076">
    <property type="component" value="Unassembled WGS sequence"/>
</dbReference>
<dbReference type="InterPro" id="IPR026992">
    <property type="entry name" value="DIOX_N"/>
</dbReference>
<dbReference type="GO" id="GO:0046872">
    <property type="term" value="F:metal ion binding"/>
    <property type="evidence" value="ECO:0007669"/>
    <property type="project" value="UniProtKB-KW"/>
</dbReference>
<gene>
    <name evidence="12" type="ORF">Cgig2_016900</name>
</gene>
<accession>A0A9Q1QCK3</accession>
<dbReference type="OrthoDB" id="288590at2759"/>
<comment type="cofactor">
    <cofactor evidence="1">
        <name>L-ascorbate</name>
        <dbReference type="ChEBI" id="CHEBI:38290"/>
    </cofactor>
</comment>
<sequence>MAQEMRLSEEEAGLTEFVIKEGHGVKGLSEMGLNHLPKRYVQPQSERSSSMQVLQDLSIPIIDMSKWDDPTVVKAICDAAEKWGFFQIINHGVPLETLENVKEATLAFFGLPPEEKRKYFKENSPSNHVRLSTSFIPEAENAMEWKDYLSLFYVSDDEALAIWPPACRDQLLDYMRKCEVVIKPLVQVLMKGLNIDVIDEKKWSLLTGSLRINLNYYPKCPKPELTVGVGRHSDVSTFTILLQDDIGGLYVRAPDGQSWVHVPPINGALVINMGDALQILSNGKYKSIEHRVIANATADRISIPLFINPKPSEVIGPLTEVLDNAGEKPKYKNVLYSDYTLHFYRKAHDGKDTLELAKI</sequence>
<evidence type="ECO:0000256" key="2">
    <source>
        <dbReference type="ARBA" id="ARBA00004918"/>
    </source>
</evidence>
<evidence type="ECO:0000256" key="6">
    <source>
        <dbReference type="ARBA" id="ARBA00023002"/>
    </source>
</evidence>
<dbReference type="InterPro" id="IPR005123">
    <property type="entry name" value="Oxoglu/Fe-dep_dioxygenase_dom"/>
</dbReference>
<evidence type="ECO:0000256" key="5">
    <source>
        <dbReference type="ARBA" id="ARBA00022964"/>
    </source>
</evidence>
<comment type="catalytic activity">
    <reaction evidence="8">
        <text>(E)-feruloyl-CoA + 2-oxoglutarate + O2 = (E)-6-hydroxyferuloyl-CoA + succinate + CO2</text>
        <dbReference type="Rhea" id="RHEA:57856"/>
        <dbReference type="ChEBI" id="CHEBI:15379"/>
        <dbReference type="ChEBI" id="CHEBI:16526"/>
        <dbReference type="ChEBI" id="CHEBI:16810"/>
        <dbReference type="ChEBI" id="CHEBI:30031"/>
        <dbReference type="ChEBI" id="CHEBI:87305"/>
        <dbReference type="ChEBI" id="CHEBI:142390"/>
        <dbReference type="EC" id="1.14.11.61"/>
    </reaction>
</comment>
<keyword evidence="5" id="KW-0223">Dioxygenase</keyword>
<evidence type="ECO:0000256" key="3">
    <source>
        <dbReference type="ARBA" id="ARBA00008056"/>
    </source>
</evidence>
<dbReference type="GO" id="GO:0102312">
    <property type="term" value="F:4-coumaroyl 2'-hydroxylase activity"/>
    <property type="evidence" value="ECO:0007669"/>
    <property type="project" value="UniProtKB-EC"/>
</dbReference>
<name>A0A9Q1QCK3_9CARY</name>
<keyword evidence="6 10" id="KW-0560">Oxidoreductase</keyword>
<evidence type="ECO:0000256" key="9">
    <source>
        <dbReference type="ARBA" id="ARBA00049557"/>
    </source>
</evidence>
<evidence type="ECO:0000313" key="12">
    <source>
        <dbReference type="EMBL" id="KAJ8437157.1"/>
    </source>
</evidence>
<evidence type="ECO:0000256" key="4">
    <source>
        <dbReference type="ARBA" id="ARBA00022723"/>
    </source>
</evidence>
<dbReference type="PANTHER" id="PTHR10209">
    <property type="entry name" value="OXIDOREDUCTASE, 2OG-FE II OXYGENASE FAMILY PROTEIN"/>
    <property type="match status" value="1"/>
</dbReference>
<comment type="catalytic activity">
    <reaction evidence="9">
        <text>(E)-4-coumaroyl-CoA + 2-oxoglutarate + O2 = (E)-2,4-dihydroxycinnamoyl-CoA + succinate + CO2</text>
        <dbReference type="Rhea" id="RHEA:57868"/>
        <dbReference type="ChEBI" id="CHEBI:15379"/>
        <dbReference type="ChEBI" id="CHEBI:16526"/>
        <dbReference type="ChEBI" id="CHEBI:16810"/>
        <dbReference type="ChEBI" id="CHEBI:30031"/>
        <dbReference type="ChEBI" id="CHEBI:85008"/>
        <dbReference type="ChEBI" id="CHEBI:142398"/>
        <dbReference type="EC" id="1.14.11.62"/>
    </reaction>
</comment>
<organism evidence="12 13">
    <name type="scientific">Carnegiea gigantea</name>
    <dbReference type="NCBI Taxonomy" id="171969"/>
    <lineage>
        <taxon>Eukaryota</taxon>
        <taxon>Viridiplantae</taxon>
        <taxon>Streptophyta</taxon>
        <taxon>Embryophyta</taxon>
        <taxon>Tracheophyta</taxon>
        <taxon>Spermatophyta</taxon>
        <taxon>Magnoliopsida</taxon>
        <taxon>eudicotyledons</taxon>
        <taxon>Gunneridae</taxon>
        <taxon>Pentapetalae</taxon>
        <taxon>Caryophyllales</taxon>
        <taxon>Cactineae</taxon>
        <taxon>Cactaceae</taxon>
        <taxon>Cactoideae</taxon>
        <taxon>Echinocereeae</taxon>
        <taxon>Carnegiea</taxon>
    </lineage>
</organism>
<evidence type="ECO:0000256" key="1">
    <source>
        <dbReference type="ARBA" id="ARBA00001961"/>
    </source>
</evidence>
<dbReference type="Pfam" id="PF03171">
    <property type="entry name" value="2OG-FeII_Oxy"/>
    <property type="match status" value="1"/>
</dbReference>
<dbReference type="SUPFAM" id="SSF51197">
    <property type="entry name" value="Clavaminate synthase-like"/>
    <property type="match status" value="1"/>
</dbReference>
<dbReference type="InterPro" id="IPR027443">
    <property type="entry name" value="IPNS-like_sf"/>
</dbReference>
<reference evidence="12" key="1">
    <citation type="submission" date="2022-04" db="EMBL/GenBank/DDBJ databases">
        <title>Carnegiea gigantea Genome sequencing and assembly v2.</title>
        <authorList>
            <person name="Copetti D."/>
            <person name="Sanderson M.J."/>
            <person name="Burquez A."/>
            <person name="Wojciechowski M.F."/>
        </authorList>
    </citation>
    <scope>NUCLEOTIDE SEQUENCE</scope>
    <source>
        <strain evidence="12">SGP5-SGP5p</strain>
        <tissue evidence="12">Aerial part</tissue>
    </source>
</reference>
<dbReference type="PROSITE" id="PS51471">
    <property type="entry name" value="FE2OG_OXY"/>
    <property type="match status" value="1"/>
</dbReference>
<keyword evidence="13" id="KW-1185">Reference proteome</keyword>
<dbReference type="GO" id="GO:0009805">
    <property type="term" value="P:coumarin biosynthetic process"/>
    <property type="evidence" value="ECO:0007669"/>
    <property type="project" value="UniProtKB-ARBA"/>
</dbReference>
<evidence type="ECO:0000313" key="13">
    <source>
        <dbReference type="Proteomes" id="UP001153076"/>
    </source>
</evidence>
<dbReference type="FunFam" id="2.60.120.330:FF:000023">
    <property type="entry name" value="Feruloyl CoA ortho-hydroxylase 1"/>
    <property type="match status" value="1"/>
</dbReference>
<dbReference type="Pfam" id="PF14226">
    <property type="entry name" value="DIOX_N"/>
    <property type="match status" value="1"/>
</dbReference>
<evidence type="ECO:0000256" key="8">
    <source>
        <dbReference type="ARBA" id="ARBA00048503"/>
    </source>
</evidence>
<feature type="domain" description="Fe2OG dioxygenase" evidence="11">
    <location>
        <begin position="208"/>
        <end position="309"/>
    </location>
</feature>
<evidence type="ECO:0000256" key="10">
    <source>
        <dbReference type="RuleBase" id="RU003682"/>
    </source>
</evidence>
<comment type="similarity">
    <text evidence="3 10">Belongs to the iron/ascorbate-dependent oxidoreductase family.</text>
</comment>
<dbReference type="PANTHER" id="PTHR10209:SF243">
    <property type="entry name" value="FERULOYL COA ORTHO-HYDROXYLASE 1-RELATED"/>
    <property type="match status" value="1"/>
</dbReference>
<evidence type="ECO:0000259" key="11">
    <source>
        <dbReference type="PROSITE" id="PS51471"/>
    </source>
</evidence>
<proteinExistence type="inferred from homology"/>
<dbReference type="InterPro" id="IPR044861">
    <property type="entry name" value="IPNS-like_FE2OG_OXY"/>
</dbReference>